<feature type="disulfide bond" evidence="2">
    <location>
        <begin position="90"/>
        <end position="97"/>
    </location>
</feature>
<feature type="disulfide bond" evidence="2">
    <location>
        <begin position="192"/>
        <end position="197"/>
    </location>
</feature>
<evidence type="ECO:0000256" key="3">
    <source>
        <dbReference type="SAM" id="SignalP"/>
    </source>
</evidence>
<feature type="disulfide bond" evidence="2">
    <location>
        <begin position="32"/>
        <end position="238"/>
    </location>
</feature>
<dbReference type="SMART" id="SM00205">
    <property type="entry name" value="THN"/>
    <property type="match status" value="1"/>
</dbReference>
<dbReference type="KEGG" id="mcha:111014364"/>
<keyword evidence="2" id="KW-1015">Disulfide bond</keyword>
<gene>
    <name evidence="5" type="primary">LOC111014364</name>
</gene>
<dbReference type="Proteomes" id="UP000504603">
    <property type="component" value="Unplaced"/>
</dbReference>
<name>A0A6J1CSI5_MOMCH</name>
<dbReference type="GeneID" id="111014364"/>
<evidence type="ECO:0000313" key="5">
    <source>
        <dbReference type="RefSeq" id="XP_022144750.1"/>
    </source>
</evidence>
<keyword evidence="4" id="KW-1185">Reference proteome</keyword>
<feature type="chain" id="PRO_5026964723" evidence="3">
    <location>
        <begin position="23"/>
        <end position="241"/>
    </location>
</feature>
<dbReference type="InterPro" id="IPR001938">
    <property type="entry name" value="Thaumatin"/>
</dbReference>
<dbReference type="RefSeq" id="XP_022144750.1">
    <property type="nucleotide sequence ID" value="XM_022289058.1"/>
</dbReference>
<accession>A0A6J1CSI5</accession>
<feature type="disulfide bond" evidence="2">
    <location>
        <begin position="154"/>
        <end position="210"/>
    </location>
</feature>
<comment type="similarity">
    <text evidence="1">Belongs to the thaumatin family.</text>
</comment>
<feature type="disulfide bond" evidence="2">
    <location>
        <begin position="182"/>
        <end position="191"/>
    </location>
</feature>
<evidence type="ECO:0000256" key="2">
    <source>
        <dbReference type="PIRSR" id="PIRSR002703-1"/>
    </source>
</evidence>
<reference evidence="5" key="1">
    <citation type="submission" date="2025-08" db="UniProtKB">
        <authorList>
            <consortium name="RefSeq"/>
        </authorList>
    </citation>
    <scope>IDENTIFICATION</scope>
    <source>
        <strain evidence="5">OHB3-1</strain>
    </source>
</reference>
<dbReference type="PIRSF" id="PIRSF002703">
    <property type="entry name" value="Thaumatin"/>
    <property type="match status" value="1"/>
</dbReference>
<dbReference type="PRINTS" id="PR00347">
    <property type="entry name" value="THAUMATIN"/>
</dbReference>
<sequence length="241" mass="25660">MASKASLLLLLQLSLLTAGVVCDVIFHFDNQCPYSIWLAANPSIGDADPESPPDTLEVFTMPDTWTGSIWARTKCSNDPSFKFSCETGDCGSGNIICDSSPPALPVTLLNFAINQSVVHYELSLKHGFNIQVRIQPDGGHLVDGGSGPCPVVDCIQNIGNVCPASLVATNKDGAYVGCYSACDALKSPEYCCNSPSCQPDQYSKTFKNSCALAHTYPGDNSPPTYGCTGFNTINVIFCPII</sequence>
<dbReference type="Pfam" id="PF00314">
    <property type="entry name" value="Thaumatin"/>
    <property type="match status" value="1"/>
</dbReference>
<dbReference type="Gene3D" id="2.60.110.10">
    <property type="entry name" value="Thaumatin"/>
    <property type="match status" value="1"/>
</dbReference>
<dbReference type="OrthoDB" id="430315at2759"/>
<dbReference type="InterPro" id="IPR037176">
    <property type="entry name" value="Osmotin/thaumatin-like_sf"/>
</dbReference>
<dbReference type="PANTHER" id="PTHR31048">
    <property type="entry name" value="OS03G0233200 PROTEIN"/>
    <property type="match status" value="1"/>
</dbReference>
<keyword evidence="3" id="KW-0732">Signal</keyword>
<organism evidence="4 5">
    <name type="scientific">Momordica charantia</name>
    <name type="common">Bitter gourd</name>
    <name type="synonym">Balsam pear</name>
    <dbReference type="NCBI Taxonomy" id="3673"/>
    <lineage>
        <taxon>Eukaryota</taxon>
        <taxon>Viridiplantae</taxon>
        <taxon>Streptophyta</taxon>
        <taxon>Embryophyta</taxon>
        <taxon>Tracheophyta</taxon>
        <taxon>Spermatophyta</taxon>
        <taxon>Magnoliopsida</taxon>
        <taxon>eudicotyledons</taxon>
        <taxon>Gunneridae</taxon>
        <taxon>Pentapetalae</taxon>
        <taxon>rosids</taxon>
        <taxon>fabids</taxon>
        <taxon>Cucurbitales</taxon>
        <taxon>Cucurbitaceae</taxon>
        <taxon>Momordiceae</taxon>
        <taxon>Momordica</taxon>
    </lineage>
</organism>
<feature type="disulfide bond" evidence="2">
    <location>
        <begin position="149"/>
        <end position="227"/>
    </location>
</feature>
<feature type="disulfide bond" evidence="2">
    <location>
        <begin position="162"/>
        <end position="178"/>
    </location>
</feature>
<dbReference type="SUPFAM" id="SSF49870">
    <property type="entry name" value="Osmotin, thaumatin-like protein"/>
    <property type="match status" value="1"/>
</dbReference>
<feature type="signal peptide" evidence="3">
    <location>
        <begin position="1"/>
        <end position="22"/>
    </location>
</feature>
<feature type="disulfide bond" evidence="2">
    <location>
        <begin position="75"/>
        <end position="85"/>
    </location>
</feature>
<protein>
    <submittedName>
        <fullName evidence="5">Thaumatin-like protein 1b</fullName>
    </submittedName>
</protein>
<dbReference type="AlphaFoldDB" id="A0A6J1CSI5"/>
<proteinExistence type="inferred from homology"/>
<evidence type="ECO:0000313" key="4">
    <source>
        <dbReference type="Proteomes" id="UP000504603"/>
    </source>
</evidence>
<dbReference type="PROSITE" id="PS51367">
    <property type="entry name" value="THAUMATIN_2"/>
    <property type="match status" value="1"/>
</dbReference>
<evidence type="ECO:0000256" key="1">
    <source>
        <dbReference type="ARBA" id="ARBA00010607"/>
    </source>
</evidence>